<feature type="region of interest" description="Disordered" evidence="1">
    <location>
        <begin position="527"/>
        <end position="618"/>
    </location>
</feature>
<feature type="compositionally biased region" description="Polar residues" evidence="1">
    <location>
        <begin position="560"/>
        <end position="580"/>
    </location>
</feature>
<protein>
    <submittedName>
        <fullName evidence="2">Uncharacterized protein</fullName>
    </submittedName>
</protein>
<feature type="compositionally biased region" description="Polar residues" evidence="1">
    <location>
        <begin position="716"/>
        <end position="725"/>
    </location>
</feature>
<accession>A0A8H7TEJ3</accession>
<dbReference type="EMBL" id="JAFJYH010000139">
    <property type="protein sequence ID" value="KAG4418006.1"/>
    <property type="molecule type" value="Genomic_DNA"/>
</dbReference>
<feature type="compositionally biased region" description="Basic and acidic residues" evidence="1">
    <location>
        <begin position="1284"/>
        <end position="1297"/>
    </location>
</feature>
<feature type="compositionally biased region" description="Polar residues" evidence="1">
    <location>
        <begin position="1450"/>
        <end position="1461"/>
    </location>
</feature>
<dbReference type="OrthoDB" id="4757558at2759"/>
<name>A0A8H7TEJ3_9HELO</name>
<keyword evidence="3" id="KW-1185">Reference proteome</keyword>
<feature type="compositionally biased region" description="Polar residues" evidence="1">
    <location>
        <begin position="35"/>
        <end position="50"/>
    </location>
</feature>
<feature type="compositionally biased region" description="Polar residues" evidence="1">
    <location>
        <begin position="963"/>
        <end position="980"/>
    </location>
</feature>
<feature type="compositionally biased region" description="Polar residues" evidence="1">
    <location>
        <begin position="690"/>
        <end position="707"/>
    </location>
</feature>
<reference evidence="2" key="1">
    <citation type="submission" date="2021-02" db="EMBL/GenBank/DDBJ databases">
        <title>Genome sequence Cadophora malorum strain M34.</title>
        <authorList>
            <person name="Stefanovic E."/>
            <person name="Vu D."/>
            <person name="Scully C."/>
            <person name="Dijksterhuis J."/>
            <person name="Roader J."/>
            <person name="Houbraken J."/>
        </authorList>
    </citation>
    <scope>NUCLEOTIDE SEQUENCE</scope>
    <source>
        <strain evidence="2">M34</strain>
    </source>
</reference>
<feature type="compositionally biased region" description="Polar residues" evidence="1">
    <location>
        <begin position="85"/>
        <end position="95"/>
    </location>
</feature>
<evidence type="ECO:0000313" key="2">
    <source>
        <dbReference type="EMBL" id="KAG4418006.1"/>
    </source>
</evidence>
<feature type="compositionally biased region" description="Basic and acidic residues" evidence="1">
    <location>
        <begin position="1305"/>
        <end position="1319"/>
    </location>
</feature>
<feature type="compositionally biased region" description="Polar residues" evidence="1">
    <location>
        <begin position="1147"/>
        <end position="1172"/>
    </location>
</feature>
<sequence length="1756" mass="189968">MGLFNGQLHQQQPGGHPNALVTPLCDSPRVDLPSIPQTLVNPSPPTTTNHIYPHPYSKYRVYSSSEDDDDLPPRPKVPRTHASSHPHANSGAYSSSEDDDIPPRPRGSRNKANSKPPQVGLDRSPSPPRENSHLVLRDWDFADFHKFLWENELDGTTSSFNNTSTHYGMAQQLLHLLTNLRSANRNIQWFVVPNDMYWPWLDETQAHRQLFNAETNDIWKQDKSPLAMPREPQIDVEDLEEGSSDKLANGKPQDLEEVTGDELADDISQGLDPRGLFSVYSYRLITRQLSQAQIALEKSTEASLVNKNYEKFRDDSKMWPMATRSFVASEKMMRKLGLLELCSVFELPPVSTSADLAKIAYAFYKGEEVPENVDSLPNSPDAIPKEFVIHEDGRSDRAKVIAEKPLADERLQIFLQDVLISNHLEQVLTEKRTTMTGNMRVHHNSSYADVKENLKAHERTVGKTDIQQTPEDCEKRQRMRRKAWWGNYYAVIARLEQEFAKADKAIDEAEFTIHEVTGLRLDGTAGMCQDAGDNESTTEVGEDINEPAESVSTAVDVGEGSSSQVMESQTTEDQTSNVATSKKSKGKGKSKKRKTVATSADDNTPAGESSTILQPSAPDATTNISAEVEIVPQVATTAAAPQLSPEVAIEVSSSAAPSTAQPSAPSITPVEGKSKKNKKKKKGPDAKAADTTSASGKSNNFKASETTPKPMPSPQPTQKAASASGQPVKKLIETSTQETNTSGVTVGLEALGITLPVDAEDGAWETVKPRAAQKGKVNLSTANVGRGGLKTSVSRAQVNQPHSQQASRVVSPLTKTDIPAKTTSAPKTVAPPKDVRIFDPNEYPAMPTPSNKGKAQGKDAHDSKPVSTPESTTSAMVAPVIPTIPRVTSGTITPTPEIDSDPEDLYGASPPRKTRITAASDAVSLEVAKSTKDTDDSSAEAQGKNKPAIPKSSVQVTEDEKTSVTAVKDSTNAQKPSTAPTKDKNVSISMDVAQVGNKQADPKSAAPAGNEKTALGPKGKGKATSTVTTSNVATGSNVSKDKTAVPSASKFEVTPANTASSNQPKAKGKTGGTNDKFSDTPSSALASAVDTPKLSADTGTAILDTSHKKTVHKLRRPKTKGSGSGRGQEKSEVSTADFKEPAISDNAVASSTDASKQGSIQQSSPVDQTPVKNVSHAAEVKPATEHISIVPELPNKQPAEKPKEAPVPWDLAWADLVSPTKPGSLRKRRCSVDLSRDDANQSPLRRSSISTGHASEQRVLQFGQLPNLTMSSSTDSDDPFVTVDTEKGADSQQKDLDVSFTSSGTDEKSRASPEADVTPRTELMLTPASPDSYNGEPYVNKEGNVVTFFRRDAEISNFPGQKHHQRTTSGPAYGNQSAATASNPIPGRSGYSSGRSGHTGFNTGQGSHSHPPRAVYAPSQATGHVVHQGGQQGSSTSSLGSDLKGKGPETDTQGGIATQGLSPIPEASISSEVDFEEEGDHNPPTTCTFCQQVKVPTAAHPFIFCPLCGVYPGSPFYCSKACLLANAWEHSQVCRHVPPYIANTNTDFGPTYRMETFPMNNLYYLPDSAEKYRQKMFAMFYKFGAVPDICAAHLQKWPSVDWTRLLPSTQQARVGDYHIFKSQSTHTGPNMSRSHVICTIKFPLREGIGYKLMITRALNVALVTNDSNVVHFLYRVLRSVLMDSHHFNSFGALEPQRVVLMEFKSQFYKEFGVLFNDGEPQMDIRFAWKQVDPTILGIEGQLGVLQYWLNMVLTDG</sequence>
<feature type="compositionally biased region" description="Polar residues" evidence="1">
    <location>
        <begin position="596"/>
        <end position="618"/>
    </location>
</feature>
<dbReference type="Proteomes" id="UP000664132">
    <property type="component" value="Unassembled WGS sequence"/>
</dbReference>
<organism evidence="2 3">
    <name type="scientific">Cadophora malorum</name>
    <dbReference type="NCBI Taxonomy" id="108018"/>
    <lineage>
        <taxon>Eukaryota</taxon>
        <taxon>Fungi</taxon>
        <taxon>Dikarya</taxon>
        <taxon>Ascomycota</taxon>
        <taxon>Pezizomycotina</taxon>
        <taxon>Leotiomycetes</taxon>
        <taxon>Helotiales</taxon>
        <taxon>Ploettnerulaceae</taxon>
        <taxon>Cadophora</taxon>
    </lineage>
</organism>
<evidence type="ECO:0000256" key="1">
    <source>
        <dbReference type="SAM" id="MobiDB-lite"/>
    </source>
</evidence>
<feature type="compositionally biased region" description="Polar residues" evidence="1">
    <location>
        <begin position="1072"/>
        <end position="1085"/>
    </location>
</feature>
<feature type="compositionally biased region" description="Polar residues" evidence="1">
    <location>
        <begin position="1055"/>
        <end position="1064"/>
    </location>
</feature>
<feature type="compositionally biased region" description="Low complexity" evidence="1">
    <location>
        <begin position="1023"/>
        <end position="1038"/>
    </location>
</feature>
<feature type="compositionally biased region" description="Polar residues" evidence="1">
    <location>
        <begin position="1367"/>
        <end position="1383"/>
    </location>
</feature>
<proteinExistence type="predicted"/>
<feature type="region of interest" description="Disordered" evidence="1">
    <location>
        <begin position="653"/>
        <end position="743"/>
    </location>
</feature>
<feature type="region of interest" description="Disordered" evidence="1">
    <location>
        <begin position="818"/>
        <end position="1339"/>
    </location>
</feature>
<feature type="compositionally biased region" description="Basic residues" evidence="1">
    <location>
        <begin position="582"/>
        <end position="595"/>
    </location>
</feature>
<feature type="compositionally biased region" description="Polar residues" evidence="1">
    <location>
        <begin position="865"/>
        <end position="875"/>
    </location>
</feature>
<comment type="caution">
    <text evidence="2">The sequence shown here is derived from an EMBL/GenBank/DDBJ whole genome shotgun (WGS) entry which is preliminary data.</text>
</comment>
<feature type="compositionally biased region" description="Basic and acidic residues" evidence="1">
    <location>
        <begin position="1127"/>
        <end position="1142"/>
    </location>
</feature>
<feature type="compositionally biased region" description="Low complexity" evidence="1">
    <location>
        <begin position="653"/>
        <end position="669"/>
    </location>
</feature>
<feature type="compositionally biased region" description="Polar residues" evidence="1">
    <location>
        <begin position="1240"/>
        <end position="1254"/>
    </location>
</feature>
<feature type="region of interest" description="Disordered" evidence="1">
    <location>
        <begin position="1"/>
        <end position="131"/>
    </location>
</feature>
<feature type="compositionally biased region" description="Polar residues" evidence="1">
    <location>
        <begin position="733"/>
        <end position="743"/>
    </location>
</feature>
<feature type="compositionally biased region" description="Polar residues" evidence="1">
    <location>
        <begin position="1399"/>
        <end position="1408"/>
    </location>
</feature>
<feature type="compositionally biased region" description="Basic and acidic residues" evidence="1">
    <location>
        <begin position="1230"/>
        <end position="1239"/>
    </location>
</feature>
<gene>
    <name evidence="2" type="ORF">IFR04_008826</name>
</gene>
<feature type="compositionally biased region" description="Low complexity" evidence="1">
    <location>
        <begin position="1422"/>
        <end position="1442"/>
    </location>
</feature>
<evidence type="ECO:0000313" key="3">
    <source>
        <dbReference type="Proteomes" id="UP000664132"/>
    </source>
</evidence>
<feature type="compositionally biased region" description="Low complexity" evidence="1">
    <location>
        <begin position="1387"/>
        <end position="1396"/>
    </location>
</feature>
<feature type="compositionally biased region" description="Low complexity" evidence="1">
    <location>
        <begin position="1"/>
        <end position="17"/>
    </location>
</feature>
<feature type="compositionally biased region" description="Polar residues" evidence="1">
    <location>
        <begin position="1264"/>
        <end position="1274"/>
    </location>
</feature>
<feature type="compositionally biased region" description="Basic residues" evidence="1">
    <location>
        <begin position="1108"/>
        <end position="1119"/>
    </location>
</feature>
<feature type="region of interest" description="Disordered" evidence="1">
    <location>
        <begin position="1356"/>
        <end position="1466"/>
    </location>
</feature>